<keyword evidence="5" id="KW-0547">Nucleotide-binding</keyword>
<comment type="pathway">
    <text evidence="2">Protein modification; protein lipoylation via exogenous pathway; protein N(6)-(lipoyl)lysine from lipoate: step 1/2.</text>
</comment>
<dbReference type="PROSITE" id="PS51733">
    <property type="entry name" value="BPL_LPL_CATALYTIC"/>
    <property type="match status" value="1"/>
</dbReference>
<evidence type="ECO:0000313" key="10">
    <source>
        <dbReference type="Proteomes" id="UP000000602"/>
    </source>
</evidence>
<dbReference type="UniPathway" id="UPA00537">
    <property type="reaction ID" value="UER00594"/>
</dbReference>
<reference evidence="9 10" key="1">
    <citation type="journal article" date="2004" name="Environ. Microbiol.">
        <title>The genome of Desulfotalea psychrophila, a sulfate-reducing bacterium from permanently cold Arctic sediments.</title>
        <authorList>
            <person name="Rabus R."/>
            <person name="Ruepp A."/>
            <person name="Frickey T."/>
            <person name="Rattei T."/>
            <person name="Fartmann B."/>
            <person name="Stark M."/>
            <person name="Bauer M."/>
            <person name="Zibat A."/>
            <person name="Lombardot T."/>
            <person name="Becker I."/>
            <person name="Amann J."/>
            <person name="Gellner K."/>
            <person name="Teeling H."/>
            <person name="Leuschner W.D."/>
            <person name="Gloeckner F.-O."/>
            <person name="Lupas A.N."/>
            <person name="Amann R."/>
            <person name="Klenk H.-P."/>
        </authorList>
    </citation>
    <scope>NUCLEOTIDE SEQUENCE [LARGE SCALE GENOMIC DNA]</scope>
    <source>
        <strain evidence="10">DSM 12343 / LSv54</strain>
        <plasmid evidence="10">large</plasmid>
    </source>
</reference>
<sequence>MAMLFIDNSGITDPRLNLAFEEYCLRNLDPQHDYLLLYINEPAVIIGRSQNAFQEIDHAFVRQKEIHVVRRISGGGAVYHDHGNLNFSFITKYEKSNILNFKKITAPVIKALQGLGVPAELSERNNIFAFGMKISGMAQYSTKKSIVSHGTLLFDVEMQDLARALKGKAEQTDSRGVPSVRSRVTNICEHLVGYMDMDTFKNSMQDSIFAPYGGMREKKLTDKDWENIHLLSKEKYHAWEWNYGKSPECRIRRTARLNDCRIDLDLMVKGGIVKNIKICGDSACGNDMEGLEAVLTGRRYDIDEFKRALCSVDLQCYFGQLTPDKFANCLCGCYPEES</sequence>
<dbReference type="NCBIfam" id="TIGR00545">
    <property type="entry name" value="lipoyltrans"/>
    <property type="match status" value="1"/>
</dbReference>
<comment type="pathway">
    <text evidence="1">Protein modification; protein lipoylation via exogenous pathway; protein N(6)-(lipoyl)lysine from lipoate: step 2/2.</text>
</comment>
<dbReference type="Pfam" id="PF21948">
    <property type="entry name" value="LplA-B_cat"/>
    <property type="match status" value="1"/>
</dbReference>
<comment type="catalytic activity">
    <reaction evidence="7">
        <text>L-lysyl-[lipoyl-carrier protein] + (R)-lipoate + ATP = N(6)-[(R)-lipoyl]-L-lysyl-[lipoyl-carrier protein] + AMP + diphosphate + H(+)</text>
        <dbReference type="Rhea" id="RHEA:49288"/>
        <dbReference type="Rhea" id="RHEA-COMP:10500"/>
        <dbReference type="Rhea" id="RHEA-COMP:10502"/>
        <dbReference type="ChEBI" id="CHEBI:15378"/>
        <dbReference type="ChEBI" id="CHEBI:29969"/>
        <dbReference type="ChEBI" id="CHEBI:30616"/>
        <dbReference type="ChEBI" id="CHEBI:33019"/>
        <dbReference type="ChEBI" id="CHEBI:83088"/>
        <dbReference type="ChEBI" id="CHEBI:83099"/>
        <dbReference type="ChEBI" id="CHEBI:456215"/>
        <dbReference type="EC" id="6.3.1.20"/>
    </reaction>
</comment>
<protein>
    <recommendedName>
        <fullName evidence="3">lipoate--protein ligase</fullName>
        <ecNumber evidence="3">6.3.1.20</ecNumber>
    </recommendedName>
</protein>
<dbReference type="GO" id="GO:0009249">
    <property type="term" value="P:protein lipoylation"/>
    <property type="evidence" value="ECO:0007669"/>
    <property type="project" value="InterPro"/>
</dbReference>
<geneLocation type="plasmid" evidence="10">
    <name>large</name>
</geneLocation>
<keyword evidence="6" id="KW-0067">ATP-binding</keyword>
<dbReference type="GO" id="GO:0016979">
    <property type="term" value="F:lipoate-protein ligase activity"/>
    <property type="evidence" value="ECO:0007669"/>
    <property type="project" value="UniProtKB-EC"/>
</dbReference>
<dbReference type="EC" id="6.3.1.20" evidence="3"/>
<dbReference type="InterPro" id="IPR004562">
    <property type="entry name" value="LipoylTrfase_LipoateP_Ligase"/>
</dbReference>
<dbReference type="InterPro" id="IPR045864">
    <property type="entry name" value="aa-tRNA-synth_II/BPL/LPL"/>
</dbReference>
<dbReference type="eggNOG" id="COG0095">
    <property type="taxonomic scope" value="Bacteria"/>
</dbReference>
<dbReference type="EMBL" id="CR522871">
    <property type="protein sequence ID" value="CAG37906.1"/>
    <property type="molecule type" value="Genomic_DNA"/>
</dbReference>
<evidence type="ECO:0000256" key="7">
    <source>
        <dbReference type="ARBA" id="ARBA00048037"/>
    </source>
</evidence>
<evidence type="ECO:0000259" key="8">
    <source>
        <dbReference type="PROSITE" id="PS51733"/>
    </source>
</evidence>
<dbReference type="Gene3D" id="3.30.930.10">
    <property type="entry name" value="Bira Bifunctional Protein, Domain 2"/>
    <property type="match status" value="1"/>
</dbReference>
<evidence type="ECO:0000313" key="9">
    <source>
        <dbReference type="EMBL" id="CAG37906.1"/>
    </source>
</evidence>
<evidence type="ECO:0000256" key="1">
    <source>
        <dbReference type="ARBA" id="ARBA00005085"/>
    </source>
</evidence>
<dbReference type="InterPro" id="IPR004143">
    <property type="entry name" value="BPL_LPL_catalytic"/>
</dbReference>
<dbReference type="SUPFAM" id="SSF55681">
    <property type="entry name" value="Class II aaRS and biotin synthetases"/>
    <property type="match status" value="1"/>
</dbReference>
<dbReference type="Pfam" id="PF10437">
    <property type="entry name" value="Lip_prot_lig_C"/>
    <property type="match status" value="1"/>
</dbReference>
<dbReference type="GO" id="GO:0005524">
    <property type="term" value="F:ATP binding"/>
    <property type="evidence" value="ECO:0007669"/>
    <property type="project" value="UniProtKB-KW"/>
</dbReference>
<evidence type="ECO:0000256" key="2">
    <source>
        <dbReference type="ARBA" id="ARBA00005124"/>
    </source>
</evidence>
<dbReference type="Gene3D" id="3.30.390.50">
    <property type="entry name" value="CO dehydrogenase flavoprotein, C-terminal domain"/>
    <property type="match status" value="1"/>
</dbReference>
<organism evidence="9 10">
    <name type="scientific">Desulfotalea psychrophila (strain LSv54 / DSM 12343)</name>
    <dbReference type="NCBI Taxonomy" id="177439"/>
    <lineage>
        <taxon>Bacteria</taxon>
        <taxon>Pseudomonadati</taxon>
        <taxon>Thermodesulfobacteriota</taxon>
        <taxon>Desulfobulbia</taxon>
        <taxon>Desulfobulbales</taxon>
        <taxon>Desulfocapsaceae</taxon>
        <taxon>Desulfotalea</taxon>
    </lineage>
</organism>
<dbReference type="PANTHER" id="PTHR12561">
    <property type="entry name" value="LIPOATE-PROTEIN LIGASE"/>
    <property type="match status" value="1"/>
</dbReference>
<dbReference type="CDD" id="cd16443">
    <property type="entry name" value="LplA"/>
    <property type="match status" value="1"/>
</dbReference>
<dbReference type="STRING" id="177439.DPPB42"/>
<dbReference type="PANTHER" id="PTHR12561:SF3">
    <property type="entry name" value="LIPOYLTRANSFERASE 1, MITOCHONDRIAL"/>
    <property type="match status" value="1"/>
</dbReference>
<keyword evidence="10" id="KW-1185">Reference proteome</keyword>
<dbReference type="KEGG" id="dps:DPPB42"/>
<accession>Q6AIE1</accession>
<evidence type="ECO:0000256" key="5">
    <source>
        <dbReference type="ARBA" id="ARBA00022741"/>
    </source>
</evidence>
<dbReference type="GO" id="GO:0005737">
    <property type="term" value="C:cytoplasm"/>
    <property type="evidence" value="ECO:0007669"/>
    <property type="project" value="TreeGrafter"/>
</dbReference>
<evidence type="ECO:0000256" key="6">
    <source>
        <dbReference type="ARBA" id="ARBA00022840"/>
    </source>
</evidence>
<feature type="domain" description="BPL/LPL catalytic" evidence="8">
    <location>
        <begin position="29"/>
        <end position="216"/>
    </location>
</feature>
<dbReference type="AlphaFoldDB" id="Q6AIE1"/>
<dbReference type="GO" id="GO:0017118">
    <property type="term" value="F:lipoyltransferase activity"/>
    <property type="evidence" value="ECO:0007669"/>
    <property type="project" value="TreeGrafter"/>
</dbReference>
<keyword evidence="4" id="KW-0436">Ligase</keyword>
<gene>
    <name evidence="9" type="ordered locus">DPPB42</name>
</gene>
<evidence type="ECO:0000256" key="4">
    <source>
        <dbReference type="ARBA" id="ARBA00022598"/>
    </source>
</evidence>
<evidence type="ECO:0000256" key="3">
    <source>
        <dbReference type="ARBA" id="ARBA00012367"/>
    </source>
</evidence>
<dbReference type="InterPro" id="IPR019491">
    <property type="entry name" value="Lipoate_protein_ligase_C"/>
</dbReference>
<dbReference type="SUPFAM" id="SSF82649">
    <property type="entry name" value="SufE/NifU"/>
    <property type="match status" value="1"/>
</dbReference>
<proteinExistence type="predicted"/>
<dbReference type="FunFam" id="3.30.930.10:FF:000072">
    <property type="entry name" value="Lipoate--protein ligase"/>
    <property type="match status" value="1"/>
</dbReference>
<name>Q6AIE1_DESPS</name>
<dbReference type="HOGENOM" id="CLU_022986_0_2_7"/>
<dbReference type="Proteomes" id="UP000000602">
    <property type="component" value="Plasmid large"/>
</dbReference>